<keyword evidence="3" id="KW-1003">Cell membrane</keyword>
<feature type="transmembrane region" description="Helical" evidence="7">
    <location>
        <begin position="238"/>
        <end position="263"/>
    </location>
</feature>
<dbReference type="GO" id="GO:0006465">
    <property type="term" value="P:signal peptide processing"/>
    <property type="evidence" value="ECO:0007669"/>
    <property type="project" value="TreeGrafter"/>
</dbReference>
<keyword evidence="5 7" id="KW-1133">Transmembrane helix</keyword>
<dbReference type="InterPro" id="IPR010627">
    <property type="entry name" value="Prepilin_pept_A24_N"/>
</dbReference>
<gene>
    <name evidence="10" type="ORF">UX39_C0017G0004</name>
</gene>
<accession>A0A0G1NYS7</accession>
<evidence type="ECO:0000313" key="11">
    <source>
        <dbReference type="Proteomes" id="UP000034175"/>
    </source>
</evidence>
<feature type="transmembrane region" description="Helical" evidence="7">
    <location>
        <begin position="44"/>
        <end position="65"/>
    </location>
</feature>
<name>A0A0G1NYS7_9BACT</name>
<evidence type="ECO:0000256" key="3">
    <source>
        <dbReference type="ARBA" id="ARBA00022475"/>
    </source>
</evidence>
<keyword evidence="4 7" id="KW-0812">Transmembrane</keyword>
<evidence type="ECO:0000256" key="1">
    <source>
        <dbReference type="ARBA" id="ARBA00004651"/>
    </source>
</evidence>
<dbReference type="EMBL" id="LCMA01000017">
    <property type="protein sequence ID" value="KKU25844.1"/>
    <property type="molecule type" value="Genomic_DNA"/>
</dbReference>
<dbReference type="Pfam" id="PF06750">
    <property type="entry name" value="A24_N_bact"/>
    <property type="match status" value="1"/>
</dbReference>
<dbReference type="Proteomes" id="UP000034175">
    <property type="component" value="Unassembled WGS sequence"/>
</dbReference>
<dbReference type="GO" id="GO:0005886">
    <property type="term" value="C:plasma membrane"/>
    <property type="evidence" value="ECO:0007669"/>
    <property type="project" value="UniProtKB-SubCell"/>
</dbReference>
<feature type="domain" description="Prepilin peptidase A24 N-terminal" evidence="9">
    <location>
        <begin position="57"/>
        <end position="137"/>
    </location>
</feature>
<evidence type="ECO:0000256" key="6">
    <source>
        <dbReference type="ARBA" id="ARBA00023136"/>
    </source>
</evidence>
<evidence type="ECO:0000313" key="10">
    <source>
        <dbReference type="EMBL" id="KKU25844.1"/>
    </source>
</evidence>
<evidence type="ECO:0000256" key="2">
    <source>
        <dbReference type="ARBA" id="ARBA00005801"/>
    </source>
</evidence>
<evidence type="ECO:0000256" key="4">
    <source>
        <dbReference type="ARBA" id="ARBA00022692"/>
    </source>
</evidence>
<proteinExistence type="inferred from homology"/>
<feature type="domain" description="Prepilin type IV endopeptidase peptidase" evidence="8">
    <location>
        <begin position="154"/>
        <end position="259"/>
    </location>
</feature>
<sequence>MVFSEMPKSSPSVRGGFLFEQKYGIILSRDTIRDIWHLGMVSELMFTILIYSAMFCLGLIYGSFLNSWAWRTKEKVCDVGGRSVCVRCKRQLRWYDNIPLLSYMVLKGRCRFCKGKISWRYPLIELGVGIIFALVVFYLSQNSELGYWSALRPLILVGFLSAIAIFDLLYGLIPTEVAWAGVFAGVGLNFFTRQITIQSILIGAVVGGGFFAIQYALSRGRWIGGGDIRLGIMMGAWLGWPGIITGLGISYVLGAFVAILLLVLKKKKWAGEIPFGPYLAVGTVVAMIVGEKLVRWYLRIIGT</sequence>
<dbReference type="PANTHER" id="PTHR30487">
    <property type="entry name" value="TYPE 4 PREPILIN-LIKE PROTEINS LEADER PEPTIDE-PROCESSING ENZYME"/>
    <property type="match status" value="1"/>
</dbReference>
<comment type="subcellular location">
    <subcellularLocation>
        <location evidence="1">Cell membrane</location>
        <topology evidence="1">Multi-pass membrane protein</topology>
    </subcellularLocation>
</comment>
<dbReference type="PANTHER" id="PTHR30487:SF0">
    <property type="entry name" value="PREPILIN LEADER PEPTIDASE_N-METHYLTRANSFERASE-RELATED"/>
    <property type="match status" value="1"/>
</dbReference>
<reference evidence="10 11" key="1">
    <citation type="journal article" date="2015" name="Nature">
        <title>rRNA introns, odd ribosomes, and small enigmatic genomes across a large radiation of phyla.</title>
        <authorList>
            <person name="Brown C.T."/>
            <person name="Hug L.A."/>
            <person name="Thomas B.C."/>
            <person name="Sharon I."/>
            <person name="Castelle C.J."/>
            <person name="Singh A."/>
            <person name="Wilkins M.J."/>
            <person name="Williams K.H."/>
            <person name="Banfield J.F."/>
        </authorList>
    </citation>
    <scope>NUCLEOTIDE SEQUENCE [LARGE SCALE GENOMIC DNA]</scope>
</reference>
<protein>
    <submittedName>
        <fullName evidence="10">Type 4 prepilin-like protein leader peptide-processing enzyme PilD</fullName>
    </submittedName>
</protein>
<dbReference type="InterPro" id="IPR050882">
    <property type="entry name" value="Prepilin_peptidase/N-MTase"/>
</dbReference>
<dbReference type="InterPro" id="IPR000045">
    <property type="entry name" value="Prepilin_IV_endopep_pep"/>
</dbReference>
<evidence type="ECO:0000256" key="5">
    <source>
        <dbReference type="ARBA" id="ARBA00022989"/>
    </source>
</evidence>
<dbReference type="GO" id="GO:0004190">
    <property type="term" value="F:aspartic-type endopeptidase activity"/>
    <property type="evidence" value="ECO:0007669"/>
    <property type="project" value="InterPro"/>
</dbReference>
<dbReference type="Pfam" id="PF01478">
    <property type="entry name" value="Peptidase_A24"/>
    <property type="match status" value="1"/>
</dbReference>
<organism evidence="10 11">
    <name type="scientific">Candidatus Magasanikbacteria bacterium GW2011_GWA2_46_17</name>
    <dbReference type="NCBI Taxonomy" id="1619042"/>
    <lineage>
        <taxon>Bacteria</taxon>
        <taxon>Candidatus Magasanikiibacteriota</taxon>
    </lineage>
</organism>
<feature type="transmembrane region" description="Helical" evidence="7">
    <location>
        <begin position="119"/>
        <end position="139"/>
    </location>
</feature>
<feature type="transmembrane region" description="Helical" evidence="7">
    <location>
        <begin position="145"/>
        <end position="166"/>
    </location>
</feature>
<dbReference type="PATRIC" id="fig|1619042.3.peg.510"/>
<feature type="transmembrane region" description="Helical" evidence="7">
    <location>
        <begin position="197"/>
        <end position="217"/>
    </location>
</feature>
<feature type="transmembrane region" description="Helical" evidence="7">
    <location>
        <begin position="275"/>
        <end position="294"/>
    </location>
</feature>
<comment type="similarity">
    <text evidence="2">Belongs to the peptidase A24 family.</text>
</comment>
<evidence type="ECO:0000259" key="9">
    <source>
        <dbReference type="Pfam" id="PF06750"/>
    </source>
</evidence>
<evidence type="ECO:0000259" key="8">
    <source>
        <dbReference type="Pfam" id="PF01478"/>
    </source>
</evidence>
<dbReference type="AlphaFoldDB" id="A0A0G1NYS7"/>
<dbReference type="Gene3D" id="1.20.120.1220">
    <property type="match status" value="1"/>
</dbReference>
<evidence type="ECO:0000256" key="7">
    <source>
        <dbReference type="SAM" id="Phobius"/>
    </source>
</evidence>
<comment type="caution">
    <text evidence="10">The sequence shown here is derived from an EMBL/GenBank/DDBJ whole genome shotgun (WGS) entry which is preliminary data.</text>
</comment>
<keyword evidence="6 7" id="KW-0472">Membrane</keyword>